<evidence type="ECO:0008006" key="7">
    <source>
        <dbReference type="Google" id="ProtNLM"/>
    </source>
</evidence>
<feature type="region of interest" description="Disordered" evidence="2">
    <location>
        <begin position="121"/>
        <end position="172"/>
    </location>
</feature>
<dbReference type="Pfam" id="PF17965">
    <property type="entry name" value="MucBP_2"/>
    <property type="match status" value="2"/>
</dbReference>
<dbReference type="InterPro" id="IPR022263">
    <property type="entry name" value="KxYKxGKxW"/>
</dbReference>
<evidence type="ECO:0000259" key="4">
    <source>
        <dbReference type="Pfam" id="PF17966"/>
    </source>
</evidence>
<dbReference type="EMBL" id="WNJO01000001">
    <property type="protein sequence ID" value="MTV81222.1"/>
    <property type="molecule type" value="Genomic_DNA"/>
</dbReference>
<evidence type="ECO:0000259" key="3">
    <source>
        <dbReference type="Pfam" id="PF17965"/>
    </source>
</evidence>
<dbReference type="Proteomes" id="UP000466388">
    <property type="component" value="Unassembled WGS sequence"/>
</dbReference>
<feature type="compositionally biased region" description="Low complexity" evidence="2">
    <location>
        <begin position="1641"/>
        <end position="1650"/>
    </location>
</feature>
<keyword evidence="1" id="KW-0732">Signal</keyword>
<feature type="region of interest" description="Disordered" evidence="2">
    <location>
        <begin position="55"/>
        <end position="107"/>
    </location>
</feature>
<feature type="domain" description="Mub B2-like" evidence="4">
    <location>
        <begin position="1435"/>
        <end position="1531"/>
    </location>
</feature>
<dbReference type="InterPro" id="IPR041495">
    <property type="entry name" value="Mub_B2"/>
</dbReference>
<feature type="compositionally biased region" description="Low complexity" evidence="2">
    <location>
        <begin position="1595"/>
        <end position="1618"/>
    </location>
</feature>
<gene>
    <name evidence="5" type="ORF">GM612_00960</name>
</gene>
<proteinExistence type="predicted"/>
<feature type="compositionally biased region" description="Low complexity" evidence="2">
    <location>
        <begin position="96"/>
        <end position="107"/>
    </location>
</feature>
<feature type="region of interest" description="Disordered" evidence="2">
    <location>
        <begin position="1573"/>
        <end position="1674"/>
    </location>
</feature>
<feature type="domain" description="Mucin binding" evidence="3">
    <location>
        <begin position="1363"/>
        <end position="1432"/>
    </location>
</feature>
<keyword evidence="6" id="KW-1185">Reference proteome</keyword>
<dbReference type="Gene3D" id="2.60.40.4300">
    <property type="match status" value="2"/>
</dbReference>
<feature type="compositionally biased region" description="Low complexity" evidence="2">
    <location>
        <begin position="151"/>
        <end position="164"/>
    </location>
</feature>
<feature type="compositionally biased region" description="Polar residues" evidence="2">
    <location>
        <begin position="1627"/>
        <end position="1636"/>
    </location>
</feature>
<protein>
    <recommendedName>
        <fullName evidence="7">Gram-positive cocci surface proteins LPxTG domain-containing protein</fullName>
    </recommendedName>
</protein>
<dbReference type="InterPro" id="IPR041558">
    <property type="entry name" value="MucBP_2"/>
</dbReference>
<feature type="domain" description="Mub B2-like" evidence="4">
    <location>
        <begin position="1265"/>
        <end position="1359"/>
    </location>
</feature>
<dbReference type="RefSeq" id="WP_155430504.1">
    <property type="nucleotide sequence ID" value="NZ_WNJO01000001.1"/>
</dbReference>
<evidence type="ECO:0000256" key="2">
    <source>
        <dbReference type="SAM" id="MobiDB-lite"/>
    </source>
</evidence>
<accession>A0A7X3C1X2</accession>
<evidence type="ECO:0000256" key="1">
    <source>
        <dbReference type="ARBA" id="ARBA00022729"/>
    </source>
</evidence>
<feature type="compositionally biased region" description="Polar residues" evidence="2">
    <location>
        <begin position="121"/>
        <end position="150"/>
    </location>
</feature>
<dbReference type="Pfam" id="PF19258">
    <property type="entry name" value="KxYKxGKxW_sig"/>
    <property type="match status" value="1"/>
</dbReference>
<dbReference type="Gene3D" id="3.10.20.320">
    <property type="entry name" value="Putative peptidoglycan bound protein (lpxtg motif)"/>
    <property type="match status" value="2"/>
</dbReference>
<sequence>MVGKNNRIRLVKANSREHYKAYKAGTRWLYASLASLALSAGLLFSLNPTAVHADAQGSSDHAQSVNVQTKVPSATDSTSKQTVLHTSPSAANDVPASVAARSASTSNSTASATSAASSLVESQSQSALPASNSAVNEPQSSTADQSSNHPSVQSSTAASSESQTGDSKTLVDPTQAQLNEAKASAKQVYEATRQAQQITAAASDPVTESTGTLSLSATKVGYKTGEGNQLTLTLQANAKAGDVYAITLPADSGVYQFSSVNPLDASAGTTTVTHNVDKSETVTDTFAADTTTTQLISFNLNNNYVYVDDGMNDVGKTVTKTVGFSINGVKQPGVTFTQTIQPTTNLSSVSMVYPDATKVTKILPDQDYVFSLNVNETDGVQDDSYPVSRVHSGDNYGGTTITIPVPTGFVLNAASTKQINAFGDATTITQPGGKGTNVVINVPAKSGAQYESSNAQAGYKLIGDFDVAQTNEDQTLTANGNTTFSQVINSDGDTLTDSASPWSVIIQATGQPSQVSATPTIKGNSGADASKLVLDNNTDDDPAYIDSFGFALNDASPVDHFQIQVTIPDGLDATEIKVPVQDVSPSGYLPDTSSWAYTLTLADGSTETGTVNAGGTATPTADSPIRSAVFVPNKIAVGTYANNLGTADSFEVLGHLSNTYDNGTKAVVNGDQLTSTASVSLDANGGTPTADSSVIQQVTEGLALASNYTVVRSSDPGNSNAGTLEVRYLDSIGQNTNDVYEPTFYFVIPKTTTVASINSLPWYTDVPGSTTGIPITPDGSQLTETTHAKVSEFTADDGQTVVKIDYSGTGETVDFSQKTGYWGAVTLANDPDALPGKYPYAVYIVSPTTKLKNTTQPSDLSFVEGHTDAYLMDSEVDDPAWLWTIATASSFFTTSMAKGNQGTQASKSGASGNHGSPDMTFYDSIVYTAVDDNAADSNASVAINLPTIGDSKGSTFTIDLTGPIEMPTHYTLANSTGDPIKATVLYSTSPQVFSATDTAPNTTGYVTADQVSDWSAIRSIIIQISGIKANSSTGRIAINGQVANQTVGDQTITIEKMVGDTGTLQTAFYGNGGKVNISSDDASINIVGTAIIPARYHYVDATGTDKYVDLTDLQQTLKDGDTFTNNYPTQLSDFSAADQKLLPAGYELVTDSTGKVTPTIVDSTGDGAAAFGQPVDNTFDGDFVQYELVAQQSAKIEYVDDDNNGAIVDSKTVNGDTGQAIGWNTDGMTLPAGYQLADGATASGTYTFTAESNQVVPVHVIHAVKDSQQTTTRTIHYVVNDPSFTGKVPADKVQTTTWNITTDEVTGESIATPVNGYFAVTSPTLAGYTPDPDTVALEAYKPGTTSAMPKNETVTVTYSLAPQSVTVEYVDDANNGNVLKTTATITGKTNGTAYWNTNNLPAGYVLAKGQADNGTYTFTANANQVIPVHVVHAVKNSQQFTTRTIHYVVQGATNTGLAPADKVQTTTWNITTDEVTGESIATPVNGYYAVTSPTVAGYRPDPSSVGKKTYQPGLASAIPQNEQVTVTYTANKLTVSVTYVNTKTGQPISTIQLTGNTGTAIVVPNLPGYILDRTGDPTSFEPDLTHFNVPATPVNPGNPSNTGTQGNPGNPGNSGNSTVPTKPKGPQTITGQGNSGKKTKPNSPKTPTVPGKSSRPVKAKKPTTSGSSQSSDVTFGLRKGQMNAEANGSFGRDSANGSVADESAFAKNRAVTLESQNAVSGHANSDSTVEQNRLPQTGEQDYEAGGLSLLGLITGLFSWLGFRQRKRHED</sequence>
<feature type="domain" description="Mucin binding" evidence="3">
    <location>
        <begin position="1192"/>
        <end position="1262"/>
    </location>
</feature>
<organism evidence="5 6">
    <name type="scientific">Secundilactobacillus folii</name>
    <dbReference type="NCBI Taxonomy" id="2678357"/>
    <lineage>
        <taxon>Bacteria</taxon>
        <taxon>Bacillati</taxon>
        <taxon>Bacillota</taxon>
        <taxon>Bacilli</taxon>
        <taxon>Lactobacillales</taxon>
        <taxon>Lactobacillaceae</taxon>
        <taxon>Secundilactobacillus</taxon>
    </lineage>
</organism>
<comment type="caution">
    <text evidence="5">The sequence shown here is derived from an EMBL/GenBank/DDBJ whole genome shotgun (WGS) entry which is preliminary data.</text>
</comment>
<evidence type="ECO:0000313" key="5">
    <source>
        <dbReference type="EMBL" id="MTV81222.1"/>
    </source>
</evidence>
<feature type="compositionally biased region" description="Polar residues" evidence="2">
    <location>
        <begin position="1662"/>
        <end position="1673"/>
    </location>
</feature>
<name>A0A7X3C1X2_9LACO</name>
<reference evidence="5 6" key="1">
    <citation type="submission" date="2019-11" db="EMBL/GenBank/DDBJ databases">
        <title>Lactobacillus sp. nov. CRM56-3, isolated from fermented tea leaves.</title>
        <authorList>
            <person name="Phuengjayaem S."/>
            <person name="Tanasupawat S."/>
        </authorList>
    </citation>
    <scope>NUCLEOTIDE SEQUENCE [LARGE SCALE GENOMIC DNA]</scope>
    <source>
        <strain evidence="5 6">CRM56-3</strain>
    </source>
</reference>
<feature type="compositionally biased region" description="Polar residues" evidence="2">
    <location>
        <begin position="56"/>
        <end position="90"/>
    </location>
</feature>
<evidence type="ECO:0000313" key="6">
    <source>
        <dbReference type="Proteomes" id="UP000466388"/>
    </source>
</evidence>
<dbReference type="Pfam" id="PF17966">
    <property type="entry name" value="Muc_B2"/>
    <property type="match status" value="2"/>
</dbReference>
<dbReference type="NCBIfam" id="TIGR03715">
    <property type="entry name" value="KxYKxGKxW"/>
    <property type="match status" value="1"/>
</dbReference>